<feature type="non-terminal residue" evidence="4">
    <location>
        <position position="1"/>
    </location>
</feature>
<dbReference type="Gene3D" id="3.60.20.30">
    <property type="entry name" value="(Glycosyl)asparaginase"/>
    <property type="match status" value="1"/>
</dbReference>
<evidence type="ECO:0000256" key="1">
    <source>
        <dbReference type="PIRSR" id="PIRSR600246-1"/>
    </source>
</evidence>
<feature type="binding site" evidence="2">
    <location>
        <begin position="302"/>
        <end position="305"/>
    </location>
    <ligand>
        <name>substrate</name>
    </ligand>
</feature>
<proteinExistence type="predicted"/>
<dbReference type="PANTHER" id="PTHR10188">
    <property type="entry name" value="L-ASPARAGINASE"/>
    <property type="match status" value="1"/>
</dbReference>
<dbReference type="Pfam" id="PF01112">
    <property type="entry name" value="Asparaginase_2"/>
    <property type="match status" value="1"/>
</dbReference>
<dbReference type="InterPro" id="IPR029055">
    <property type="entry name" value="Ntn_hydrolases_N"/>
</dbReference>
<evidence type="ECO:0000256" key="3">
    <source>
        <dbReference type="PIRSR" id="PIRSR600246-3"/>
    </source>
</evidence>
<organism evidence="4 5">
    <name type="scientific">Myriangium duriaei CBS 260.36</name>
    <dbReference type="NCBI Taxonomy" id="1168546"/>
    <lineage>
        <taxon>Eukaryota</taxon>
        <taxon>Fungi</taxon>
        <taxon>Dikarya</taxon>
        <taxon>Ascomycota</taxon>
        <taxon>Pezizomycotina</taxon>
        <taxon>Dothideomycetes</taxon>
        <taxon>Dothideomycetidae</taxon>
        <taxon>Myriangiales</taxon>
        <taxon>Myriangiaceae</taxon>
        <taxon>Myriangium</taxon>
    </lineage>
</organism>
<sequence length="401" mass="42376">IKPRIIIHGGAGNITPENLPPALYHAHKNALLKIVASTAKLLENPNTTAVDAACYAVSLLELNPLYNAGRGAVFTTAGRIEHEASVMVSDPHPLGPRGHGAATSVKHPILLAKEILVRGRQPNGGGAGGHNQLSGSSLEDLARQWGLDIVPPSWFWERKRWDQHRHGLGLSADTATFERDKRRADKEAGYKVPDGCWNGSDYLPQGTVGAVVLDRFGTICTATSTGGMTNKLPGRIGDTPTIGAGFWAESWIEQGYTRPPTEMLSPLSHLMSNNYSAVTDNEKGNVEQLPHTRGRAIGLSGTGNGDSFLRLCAGRTVAAIALFAGTGAPTSLSRAVSAVAGPNGALQVSAEDRWGKTGEGEGGFIGVELLDGAGQVVSDFNCGGMFRAWIDNKGVGRMMVF</sequence>
<dbReference type="CDD" id="cd04701">
    <property type="entry name" value="Asparaginase_2"/>
    <property type="match status" value="1"/>
</dbReference>
<dbReference type="AlphaFoldDB" id="A0A9P4J034"/>
<dbReference type="SUPFAM" id="SSF56235">
    <property type="entry name" value="N-terminal nucleophile aminohydrolases (Ntn hydrolases)"/>
    <property type="match status" value="1"/>
</dbReference>
<feature type="active site" description="Nucleophile" evidence="1">
    <location>
        <position position="207"/>
    </location>
</feature>
<comment type="caution">
    <text evidence="4">The sequence shown here is derived from an EMBL/GenBank/DDBJ whole genome shotgun (WGS) entry which is preliminary data.</text>
</comment>
<reference evidence="4" key="1">
    <citation type="journal article" date="2020" name="Stud. Mycol.">
        <title>101 Dothideomycetes genomes: a test case for predicting lifestyles and emergence of pathogens.</title>
        <authorList>
            <person name="Haridas S."/>
            <person name="Albert R."/>
            <person name="Binder M."/>
            <person name="Bloem J."/>
            <person name="Labutti K."/>
            <person name="Salamov A."/>
            <person name="Andreopoulos B."/>
            <person name="Baker S."/>
            <person name="Barry K."/>
            <person name="Bills G."/>
            <person name="Bluhm B."/>
            <person name="Cannon C."/>
            <person name="Castanera R."/>
            <person name="Culley D."/>
            <person name="Daum C."/>
            <person name="Ezra D."/>
            <person name="Gonzalez J."/>
            <person name="Henrissat B."/>
            <person name="Kuo A."/>
            <person name="Liang C."/>
            <person name="Lipzen A."/>
            <person name="Lutzoni F."/>
            <person name="Magnuson J."/>
            <person name="Mondo S."/>
            <person name="Nolan M."/>
            <person name="Ohm R."/>
            <person name="Pangilinan J."/>
            <person name="Park H.-J."/>
            <person name="Ramirez L."/>
            <person name="Alfaro M."/>
            <person name="Sun H."/>
            <person name="Tritt A."/>
            <person name="Yoshinaga Y."/>
            <person name="Zwiers L.-H."/>
            <person name="Turgeon B."/>
            <person name="Goodwin S."/>
            <person name="Spatafora J."/>
            <person name="Crous P."/>
            <person name="Grigoriev I."/>
        </authorList>
    </citation>
    <scope>NUCLEOTIDE SEQUENCE</scope>
    <source>
        <strain evidence="4">CBS 260.36</strain>
    </source>
</reference>
<protein>
    <submittedName>
        <fullName evidence="4">N-terminal nucleophile aminohydrolase</fullName>
    </submittedName>
</protein>
<dbReference type="PANTHER" id="PTHR10188:SF43">
    <property type="entry name" value="ASPARAGINASE (EUROFUNG)"/>
    <property type="match status" value="1"/>
</dbReference>
<dbReference type="Proteomes" id="UP000799439">
    <property type="component" value="Unassembled WGS sequence"/>
</dbReference>
<feature type="non-terminal residue" evidence="4">
    <location>
        <position position="401"/>
    </location>
</feature>
<gene>
    <name evidence="4" type="ORF">K461DRAFT_211442</name>
</gene>
<accession>A0A9P4J034</accession>
<feature type="site" description="Cleavage; by autolysis" evidence="3">
    <location>
        <begin position="206"/>
        <end position="207"/>
    </location>
</feature>
<evidence type="ECO:0000256" key="2">
    <source>
        <dbReference type="PIRSR" id="PIRSR600246-2"/>
    </source>
</evidence>
<dbReference type="GO" id="GO:0016787">
    <property type="term" value="F:hydrolase activity"/>
    <property type="evidence" value="ECO:0007669"/>
    <property type="project" value="InterPro"/>
</dbReference>
<dbReference type="OrthoDB" id="2262349at2759"/>
<evidence type="ECO:0000313" key="4">
    <source>
        <dbReference type="EMBL" id="KAF2151881.1"/>
    </source>
</evidence>
<evidence type="ECO:0000313" key="5">
    <source>
        <dbReference type="Proteomes" id="UP000799439"/>
    </source>
</evidence>
<name>A0A9P4J034_9PEZI</name>
<feature type="binding site" evidence="2">
    <location>
        <begin position="235"/>
        <end position="238"/>
    </location>
    <ligand>
        <name>substrate</name>
    </ligand>
</feature>
<dbReference type="GO" id="GO:0005737">
    <property type="term" value="C:cytoplasm"/>
    <property type="evidence" value="ECO:0007669"/>
    <property type="project" value="TreeGrafter"/>
</dbReference>
<dbReference type="EMBL" id="ML996087">
    <property type="protein sequence ID" value="KAF2151881.1"/>
    <property type="molecule type" value="Genomic_DNA"/>
</dbReference>
<dbReference type="InterPro" id="IPR000246">
    <property type="entry name" value="Peptidase_T2"/>
</dbReference>
<keyword evidence="5" id="KW-1185">Reference proteome</keyword>